<accession>A0ABT8RZR7</accession>
<proteinExistence type="predicted"/>
<keyword evidence="5" id="KW-1185">Reference proteome</keyword>
<dbReference type="SUPFAM" id="SSF48452">
    <property type="entry name" value="TPR-like"/>
    <property type="match status" value="1"/>
</dbReference>
<feature type="domain" description="Guanylate cyclase" evidence="3">
    <location>
        <begin position="2"/>
        <end position="127"/>
    </location>
</feature>
<dbReference type="PANTHER" id="PTHR16305:SF28">
    <property type="entry name" value="GUANYLATE CYCLASE DOMAIN-CONTAINING PROTEIN"/>
    <property type="match status" value="1"/>
</dbReference>
<dbReference type="EMBL" id="JAUKVY010000002">
    <property type="protein sequence ID" value="MDO1531439.1"/>
    <property type="molecule type" value="Genomic_DNA"/>
</dbReference>
<keyword evidence="2" id="KW-0067">ATP-binding</keyword>
<dbReference type="CDD" id="cd07302">
    <property type="entry name" value="CHD"/>
    <property type="match status" value="1"/>
</dbReference>
<dbReference type="InterPro" id="IPR027417">
    <property type="entry name" value="P-loop_NTPase"/>
</dbReference>
<dbReference type="InterPro" id="IPR011990">
    <property type="entry name" value="TPR-like_helical_dom_sf"/>
</dbReference>
<protein>
    <submittedName>
        <fullName evidence="4">Adenylate/guanylate cyclase domain-containing protein</fullName>
    </submittedName>
</protein>
<dbReference type="Gene3D" id="1.25.40.10">
    <property type="entry name" value="Tetratricopeptide repeat domain"/>
    <property type="match status" value="1"/>
</dbReference>
<dbReference type="InterPro" id="IPR029787">
    <property type="entry name" value="Nucleotide_cyclase"/>
</dbReference>
<name>A0ABT8RZR7_9BURK</name>
<evidence type="ECO:0000256" key="2">
    <source>
        <dbReference type="ARBA" id="ARBA00022840"/>
    </source>
</evidence>
<dbReference type="InterPro" id="IPR001054">
    <property type="entry name" value="A/G_cyclase"/>
</dbReference>
<reference evidence="4" key="1">
    <citation type="submission" date="2023-06" db="EMBL/GenBank/DDBJ databases">
        <authorList>
            <person name="Jiang Y."/>
            <person name="Liu Q."/>
        </authorList>
    </citation>
    <scope>NUCLEOTIDE SEQUENCE</scope>
    <source>
        <strain evidence="4">CGMCC 1.12090</strain>
    </source>
</reference>
<dbReference type="Pfam" id="PF00211">
    <property type="entry name" value="Guanylate_cyc"/>
    <property type="match status" value="1"/>
</dbReference>
<gene>
    <name evidence="4" type="ORF">Q2T77_03985</name>
</gene>
<evidence type="ECO:0000313" key="5">
    <source>
        <dbReference type="Proteomes" id="UP001169027"/>
    </source>
</evidence>
<dbReference type="PROSITE" id="PS50125">
    <property type="entry name" value="GUANYLATE_CYCLASE_2"/>
    <property type="match status" value="1"/>
</dbReference>
<evidence type="ECO:0000313" key="4">
    <source>
        <dbReference type="EMBL" id="MDO1531439.1"/>
    </source>
</evidence>
<organism evidence="4 5">
    <name type="scientific">Variovorax ginsengisoli</name>
    <dbReference type="NCBI Taxonomy" id="363844"/>
    <lineage>
        <taxon>Bacteria</taxon>
        <taxon>Pseudomonadati</taxon>
        <taxon>Pseudomonadota</taxon>
        <taxon>Betaproteobacteria</taxon>
        <taxon>Burkholderiales</taxon>
        <taxon>Comamonadaceae</taxon>
        <taxon>Variovorax</taxon>
    </lineage>
</organism>
<dbReference type="InterPro" id="IPR041664">
    <property type="entry name" value="AAA_16"/>
</dbReference>
<sequence length="989" mass="107285">MTVLFCDVVGSTSLAERLDPEDVLDVLSAFGDLMGRVAQDFGGHVARIVGDGADVYFGYPLASEDDAVRAVHAGLAIVEEAGRLQHSCGIATPVQVRVGIATGLVAVGAREGLAIAGSTPNLAARIQAVARPGQVTIAPGTRRIAGAQFEYQDLGDFELKGFDEPVRLTAVTGAGEPDGRSAWRGHDTKIPLVGREADLANLKARWTLAATSRRIQSVMVVAEPGLGKSRLASGFDQQIASVAHTTVRLQCSPFHSNSMLRPVVQHLVRAAGFAREDTQALLVEKLDAQLAVAGIGAELDRRLIASLVAVDGASGDPPLDLPPVAQLQMTRNVLCRYFMGLATEQAPLLLIVEDLHWMDPTSFALLDQLLATAQRVPMLVVLTSRPERPCELAAQPLLIRLGRLDEQASRDVVANMAASMALSAADVETIIRRSDGVPLFLEEMTRMVLDSRSRRCGALARQPEVPDTLMDLLMERLDRLGGGKWLAQVAAVIGHEFSRRLLYGAAGMDPASFNEALQAMLRAGLLLRVDVQGERLAFKHALIEDAAYGSMIVKTRAVLHGRLADLLTSEFTNMIERQPEVAARHLSRALRPLEAGRYFLQAGEQALRRGAPREAAAHLSEGVSVVAAAPAGHERSEAELSLLSTLGPTTMVLAGPGSEAFRDVQRRAFTLCHELPGAPRQFPVTYGLCLYHWGRAELETARWLAEDLLKVAELRRDDAEATIAAHNMSGMIKLSLGDVRAARAHLERSVACYDPQRHASLYPVYLMDFGVFGRFYLALATLITGDEELAGRHVQDAHELAARGNQPHTLGFSMAANCSIAVLRNQPGVARKFAQQCIDFCTQTGFSEFMGLARISRGWATARDGQTAAGLDDMEAGIRLWQATGFENWQSWFASLRAELLVDMGRSDEALAELDLHLGRMDRSGENLFRSVLLAQRAMLLDVDRNTRERLLAEATGMAAAQHAITWIRRIETRRGASHSPPHAGHRAI</sequence>
<keyword evidence="1" id="KW-0547">Nucleotide-binding</keyword>
<dbReference type="SUPFAM" id="SSF55073">
    <property type="entry name" value="Nucleotide cyclase"/>
    <property type="match status" value="1"/>
</dbReference>
<evidence type="ECO:0000259" key="3">
    <source>
        <dbReference type="PROSITE" id="PS50125"/>
    </source>
</evidence>
<dbReference type="Pfam" id="PF13191">
    <property type="entry name" value="AAA_16"/>
    <property type="match status" value="1"/>
</dbReference>
<dbReference type="Gene3D" id="3.30.70.1230">
    <property type="entry name" value="Nucleotide cyclase"/>
    <property type="match status" value="1"/>
</dbReference>
<comment type="caution">
    <text evidence="4">The sequence shown here is derived from an EMBL/GenBank/DDBJ whole genome shotgun (WGS) entry which is preliminary data.</text>
</comment>
<dbReference type="PANTHER" id="PTHR16305">
    <property type="entry name" value="TESTICULAR SOLUBLE ADENYLYL CYCLASE"/>
    <property type="match status" value="1"/>
</dbReference>
<dbReference type="SUPFAM" id="SSF52540">
    <property type="entry name" value="P-loop containing nucleoside triphosphate hydrolases"/>
    <property type="match status" value="1"/>
</dbReference>
<dbReference type="SMART" id="SM00044">
    <property type="entry name" value="CYCc"/>
    <property type="match status" value="1"/>
</dbReference>
<dbReference type="Proteomes" id="UP001169027">
    <property type="component" value="Unassembled WGS sequence"/>
</dbReference>
<evidence type="ECO:0000256" key="1">
    <source>
        <dbReference type="ARBA" id="ARBA00022741"/>
    </source>
</evidence>